<dbReference type="EMBL" id="CP101620">
    <property type="protein sequence ID" value="UTY39395.1"/>
    <property type="molecule type" value="Genomic_DNA"/>
</dbReference>
<sequence length="58" mass="7294">MKENWELAYEDYKKGLKRKEIAEKYNVSINTVKSWKTRHWNKMDKKRVHPQRRKRVHP</sequence>
<evidence type="ECO:0000313" key="3">
    <source>
        <dbReference type="Proteomes" id="UP001060112"/>
    </source>
</evidence>
<dbReference type="SUPFAM" id="SSF46689">
    <property type="entry name" value="Homeodomain-like"/>
    <property type="match status" value="1"/>
</dbReference>
<proteinExistence type="predicted"/>
<dbReference type="Pfam" id="PF00196">
    <property type="entry name" value="GerE"/>
    <property type="match status" value="1"/>
</dbReference>
<protein>
    <submittedName>
        <fullName evidence="2">LuxR C-terminal-related transcriptional regulator</fullName>
    </submittedName>
</protein>
<gene>
    <name evidence="2" type="ORF">NMU03_00755</name>
</gene>
<dbReference type="InterPro" id="IPR000792">
    <property type="entry name" value="Tscrpt_reg_LuxR_C"/>
</dbReference>
<evidence type="ECO:0000313" key="2">
    <source>
        <dbReference type="EMBL" id="UTY39395.1"/>
    </source>
</evidence>
<dbReference type="Proteomes" id="UP001060112">
    <property type="component" value="Chromosome"/>
</dbReference>
<dbReference type="InterPro" id="IPR009057">
    <property type="entry name" value="Homeodomain-like_sf"/>
</dbReference>
<keyword evidence="3" id="KW-1185">Reference proteome</keyword>
<name>A0ABY5I2W5_9FIRM</name>
<feature type="domain" description="HTH luxR-type" evidence="1">
    <location>
        <begin position="14"/>
        <end position="44"/>
    </location>
</feature>
<evidence type="ECO:0000259" key="1">
    <source>
        <dbReference type="Pfam" id="PF00196"/>
    </source>
</evidence>
<dbReference type="Gene3D" id="1.10.10.60">
    <property type="entry name" value="Homeodomain-like"/>
    <property type="match status" value="1"/>
</dbReference>
<accession>A0ABY5I2W5</accession>
<reference evidence="2" key="1">
    <citation type="submission" date="2022-07" db="EMBL/GenBank/DDBJ databases">
        <title>Faecal culturing of patients with breast cancer.</title>
        <authorList>
            <person name="Teng N.M.Y."/>
            <person name="Kiu R."/>
            <person name="Evans R."/>
            <person name="Baker D.J."/>
            <person name="Zenner C."/>
            <person name="Robinson S.D."/>
            <person name="Hall L.J."/>
        </authorList>
    </citation>
    <scope>NUCLEOTIDE SEQUENCE</scope>
    <source>
        <strain evidence="2">LH1062</strain>
    </source>
</reference>
<dbReference type="RefSeq" id="WP_290140462.1">
    <property type="nucleotide sequence ID" value="NZ_CP101620.1"/>
</dbReference>
<organism evidence="2 3">
    <name type="scientific">Allocoprobacillus halotolerans</name>
    <dbReference type="NCBI Taxonomy" id="2944914"/>
    <lineage>
        <taxon>Bacteria</taxon>
        <taxon>Bacillati</taxon>
        <taxon>Bacillota</taxon>
        <taxon>Erysipelotrichia</taxon>
        <taxon>Erysipelotrichales</taxon>
        <taxon>Erysipelotrichaceae</taxon>
        <taxon>Allocoprobacillus</taxon>
    </lineage>
</organism>